<dbReference type="GO" id="GO:0042130">
    <property type="term" value="P:negative regulation of T cell proliferation"/>
    <property type="evidence" value="ECO:0007669"/>
    <property type="project" value="TreeGrafter"/>
</dbReference>
<keyword evidence="9" id="KW-0325">Glycoprotein</keyword>
<dbReference type="PANTHER" id="PTHR25466">
    <property type="entry name" value="T-LYMPHOCYTE ACTIVATION ANTIGEN"/>
    <property type="match status" value="1"/>
</dbReference>
<evidence type="ECO:0000256" key="5">
    <source>
        <dbReference type="ARBA" id="ARBA00022989"/>
    </source>
</evidence>
<dbReference type="GO" id="GO:0009897">
    <property type="term" value="C:external side of plasma membrane"/>
    <property type="evidence" value="ECO:0007669"/>
    <property type="project" value="TreeGrafter"/>
</dbReference>
<dbReference type="Pfam" id="PF08205">
    <property type="entry name" value="C2-set_2"/>
    <property type="match status" value="1"/>
</dbReference>
<keyword evidence="5" id="KW-1133">Transmembrane helix</keyword>
<dbReference type="AlphaFoldDB" id="A0A6A5EXV1"/>
<evidence type="ECO:0000313" key="13">
    <source>
        <dbReference type="Proteomes" id="UP000465112"/>
    </source>
</evidence>
<keyword evidence="10" id="KW-0393">Immunoglobulin domain</keyword>
<dbReference type="Proteomes" id="UP000465112">
    <property type="component" value="Chromosome 15"/>
</dbReference>
<dbReference type="GO" id="GO:0042102">
    <property type="term" value="P:positive regulation of T cell proliferation"/>
    <property type="evidence" value="ECO:0007669"/>
    <property type="project" value="TreeGrafter"/>
</dbReference>
<dbReference type="InterPro" id="IPR036179">
    <property type="entry name" value="Ig-like_dom_sf"/>
</dbReference>
<protein>
    <recommendedName>
        <fullName evidence="11">Ig-like domain-containing protein</fullName>
    </recommendedName>
</protein>
<dbReference type="PANTHER" id="PTHR25466:SF3">
    <property type="entry name" value="PROGRAMMED CELL DEATH 1 LIGAND 1"/>
    <property type="match status" value="1"/>
</dbReference>
<feature type="domain" description="Ig-like" evidence="11">
    <location>
        <begin position="61"/>
        <end position="163"/>
    </location>
</feature>
<dbReference type="PROSITE" id="PS50835">
    <property type="entry name" value="IG_LIKE"/>
    <property type="match status" value="1"/>
</dbReference>
<comment type="caution">
    <text evidence="12">The sequence shown here is derived from an EMBL/GenBank/DDBJ whole genome shotgun (WGS) entry which is preliminary data.</text>
</comment>
<evidence type="ECO:0000256" key="2">
    <source>
        <dbReference type="ARBA" id="ARBA00022475"/>
    </source>
</evidence>
<evidence type="ECO:0000259" key="11">
    <source>
        <dbReference type="PROSITE" id="PS50835"/>
    </source>
</evidence>
<proteinExistence type="predicted"/>
<dbReference type="GO" id="GO:0071222">
    <property type="term" value="P:cellular response to lipopolysaccharide"/>
    <property type="evidence" value="ECO:0007669"/>
    <property type="project" value="TreeGrafter"/>
</dbReference>
<keyword evidence="7" id="KW-1015">Disulfide bond</keyword>
<dbReference type="InterPro" id="IPR013151">
    <property type="entry name" value="Immunoglobulin_dom"/>
</dbReference>
<dbReference type="EMBL" id="VHII01000015">
    <property type="protein sequence ID" value="KAF1379302.1"/>
    <property type="molecule type" value="Genomic_DNA"/>
</dbReference>
<organism evidence="12 13">
    <name type="scientific">Perca fluviatilis</name>
    <name type="common">European perch</name>
    <dbReference type="NCBI Taxonomy" id="8168"/>
    <lineage>
        <taxon>Eukaryota</taxon>
        <taxon>Metazoa</taxon>
        <taxon>Chordata</taxon>
        <taxon>Craniata</taxon>
        <taxon>Vertebrata</taxon>
        <taxon>Euteleostomi</taxon>
        <taxon>Actinopterygii</taxon>
        <taxon>Neopterygii</taxon>
        <taxon>Teleostei</taxon>
        <taxon>Neoteleostei</taxon>
        <taxon>Acanthomorphata</taxon>
        <taxon>Eupercaria</taxon>
        <taxon>Perciformes</taxon>
        <taxon>Percoidei</taxon>
        <taxon>Percidae</taxon>
        <taxon>Percinae</taxon>
        <taxon>Perca</taxon>
    </lineage>
</organism>
<dbReference type="Pfam" id="PF00047">
    <property type="entry name" value="ig"/>
    <property type="match status" value="1"/>
</dbReference>
<evidence type="ECO:0000256" key="7">
    <source>
        <dbReference type="ARBA" id="ARBA00023157"/>
    </source>
</evidence>
<dbReference type="InterPro" id="IPR007110">
    <property type="entry name" value="Ig-like_dom"/>
</dbReference>
<dbReference type="GO" id="GO:0007166">
    <property type="term" value="P:cell surface receptor signaling pathway"/>
    <property type="evidence" value="ECO:0007669"/>
    <property type="project" value="TreeGrafter"/>
</dbReference>
<accession>A0A6A5EXV1</accession>
<sequence>MTGPWERVRKRWKREDDDVFLAVWVYLIKAMSFSSDARTQHVFGWVSIIWFTSAVSIAGSQRVELQTISQVAARCGENVTLTCEAKPSGPLNMVNFIWLAKNKSMCQYPEGQTSPEVLCESTDQPLHHSLTLTLLNVMPVNEGTYLCKLQSNLGALTKKTVVTVQDCLGSFDSSINESHAECWFSGVYPSGTISWFQGDVNLTDPAGTREEVDHLGLYNVSSTIAVQKGNLSQPYNCSLWIALARKHLWSQQLPLVGKQTGSSGSMVNLQWICVMVEIMMVKCVT</sequence>
<dbReference type="SMART" id="SM00409">
    <property type="entry name" value="IG"/>
    <property type="match status" value="1"/>
</dbReference>
<dbReference type="InterPro" id="IPR013783">
    <property type="entry name" value="Ig-like_fold"/>
</dbReference>
<keyword evidence="13" id="KW-1185">Reference proteome</keyword>
<evidence type="ECO:0000256" key="4">
    <source>
        <dbReference type="ARBA" id="ARBA00022729"/>
    </source>
</evidence>
<keyword evidence="3" id="KW-0812">Transmembrane</keyword>
<reference evidence="12 13" key="1">
    <citation type="submission" date="2019-06" db="EMBL/GenBank/DDBJ databases">
        <title>A chromosome-scale genome assembly of the European perch, Perca fluviatilis.</title>
        <authorList>
            <person name="Roques C."/>
            <person name="Zahm M."/>
            <person name="Cabau C."/>
            <person name="Klopp C."/>
            <person name="Bouchez O."/>
            <person name="Donnadieu C."/>
            <person name="Kuhl H."/>
            <person name="Gislard M."/>
            <person name="Guendouz S."/>
            <person name="Journot L."/>
            <person name="Haffray P."/>
            <person name="Bestin A."/>
            <person name="Morvezen R."/>
            <person name="Feron R."/>
            <person name="Wen M."/>
            <person name="Jouanno E."/>
            <person name="Herpin A."/>
            <person name="Schartl M."/>
            <person name="Postlethwait J."/>
            <person name="Schaerlinger B."/>
            <person name="Chardard D."/>
            <person name="Lecocq T."/>
            <person name="Poncet C."/>
            <person name="Jaffrelo L."/>
            <person name="Lampietro C."/>
            <person name="Guiguen Y."/>
        </authorList>
    </citation>
    <scope>NUCLEOTIDE SEQUENCE [LARGE SCALE GENOMIC DNA]</scope>
    <source>
        <tissue evidence="12">Blood</tissue>
    </source>
</reference>
<dbReference type="GO" id="GO:0031295">
    <property type="term" value="P:T cell costimulation"/>
    <property type="evidence" value="ECO:0007669"/>
    <property type="project" value="TreeGrafter"/>
</dbReference>
<gene>
    <name evidence="12" type="ORF">PFLUV_G00174670</name>
</gene>
<keyword evidence="6" id="KW-0472">Membrane</keyword>
<dbReference type="InterPro" id="IPR051713">
    <property type="entry name" value="T-cell_Activation_Regulation"/>
</dbReference>
<evidence type="ECO:0000256" key="3">
    <source>
        <dbReference type="ARBA" id="ARBA00022692"/>
    </source>
</evidence>
<keyword evidence="4" id="KW-0732">Signal</keyword>
<keyword evidence="2" id="KW-1003">Cell membrane</keyword>
<comment type="subcellular location">
    <subcellularLocation>
        <location evidence="1">Cell membrane</location>
        <topology evidence="1">Single-pass type I membrane protein</topology>
    </subcellularLocation>
</comment>
<evidence type="ECO:0000256" key="8">
    <source>
        <dbReference type="ARBA" id="ARBA00023170"/>
    </source>
</evidence>
<evidence type="ECO:0000256" key="1">
    <source>
        <dbReference type="ARBA" id="ARBA00004251"/>
    </source>
</evidence>
<keyword evidence="8" id="KW-0675">Receptor</keyword>
<evidence type="ECO:0000313" key="12">
    <source>
        <dbReference type="EMBL" id="KAF1379302.1"/>
    </source>
</evidence>
<evidence type="ECO:0000256" key="9">
    <source>
        <dbReference type="ARBA" id="ARBA00023180"/>
    </source>
</evidence>
<dbReference type="InterPro" id="IPR003599">
    <property type="entry name" value="Ig_sub"/>
</dbReference>
<name>A0A6A5EXV1_PERFL</name>
<dbReference type="Gene3D" id="2.60.40.10">
    <property type="entry name" value="Immunoglobulins"/>
    <property type="match status" value="2"/>
</dbReference>
<evidence type="ECO:0000256" key="10">
    <source>
        <dbReference type="ARBA" id="ARBA00023319"/>
    </source>
</evidence>
<dbReference type="SUPFAM" id="SSF48726">
    <property type="entry name" value="Immunoglobulin"/>
    <property type="match status" value="2"/>
</dbReference>
<evidence type="ECO:0000256" key="6">
    <source>
        <dbReference type="ARBA" id="ARBA00023136"/>
    </source>
</evidence>
<dbReference type="GO" id="GO:0006955">
    <property type="term" value="P:immune response"/>
    <property type="evidence" value="ECO:0007669"/>
    <property type="project" value="TreeGrafter"/>
</dbReference>
<dbReference type="InterPro" id="IPR013162">
    <property type="entry name" value="CD80_C2-set"/>
</dbReference>